<name>A0ABU2NF62_9PSEU</name>
<evidence type="ECO:0000256" key="3">
    <source>
        <dbReference type="ARBA" id="ARBA00022741"/>
    </source>
</evidence>
<keyword evidence="4 5" id="KW-0342">GTP-binding</keyword>
<dbReference type="RefSeq" id="WP_311557459.1">
    <property type="nucleotide sequence ID" value="NZ_JAVREJ010000011.1"/>
</dbReference>
<evidence type="ECO:0000256" key="2">
    <source>
        <dbReference type="ARBA" id="ARBA00022695"/>
    </source>
</evidence>
<protein>
    <recommendedName>
        <fullName evidence="5">Phosphoenolpyruvate guanylyltransferase</fullName>
        <shortName evidence="5">PEP guanylyltransferase</shortName>
        <ecNumber evidence="5">2.7.7.105</ecNumber>
    </recommendedName>
</protein>
<dbReference type="SUPFAM" id="SSF53448">
    <property type="entry name" value="Nucleotide-diphospho-sugar transferases"/>
    <property type="match status" value="1"/>
</dbReference>
<feature type="binding site" evidence="5">
    <location>
        <position position="168"/>
    </location>
    <ligand>
        <name>phosphoenolpyruvate</name>
        <dbReference type="ChEBI" id="CHEBI:58702"/>
    </ligand>
</feature>
<dbReference type="Gene3D" id="3.90.550.10">
    <property type="entry name" value="Spore Coat Polysaccharide Biosynthesis Protein SpsA, Chain A"/>
    <property type="match status" value="1"/>
</dbReference>
<dbReference type="PANTHER" id="PTHR40392:SF1">
    <property type="entry name" value="2-PHOSPHO-L-LACTATE GUANYLYLTRANSFERASE"/>
    <property type="match status" value="1"/>
</dbReference>
<accession>A0ABU2NF62</accession>
<evidence type="ECO:0000313" key="6">
    <source>
        <dbReference type="EMBL" id="MDT0351249.1"/>
    </source>
</evidence>
<evidence type="ECO:0000256" key="1">
    <source>
        <dbReference type="ARBA" id="ARBA00022679"/>
    </source>
</evidence>
<dbReference type="PANTHER" id="PTHR40392">
    <property type="entry name" value="2-PHOSPHO-L-LACTATE GUANYLYLTRANSFERASE"/>
    <property type="match status" value="1"/>
</dbReference>
<organism evidence="6 7">
    <name type="scientific">Pseudonocardia charpentierae</name>
    <dbReference type="NCBI Taxonomy" id="3075545"/>
    <lineage>
        <taxon>Bacteria</taxon>
        <taxon>Bacillati</taxon>
        <taxon>Actinomycetota</taxon>
        <taxon>Actinomycetes</taxon>
        <taxon>Pseudonocardiales</taxon>
        <taxon>Pseudonocardiaceae</taxon>
        <taxon>Pseudonocardia</taxon>
    </lineage>
</organism>
<comment type="similarity">
    <text evidence="5">Belongs to the CofC family.</text>
</comment>
<dbReference type="HAMAP" id="MF_02114">
    <property type="entry name" value="CofC"/>
    <property type="match status" value="1"/>
</dbReference>
<dbReference type="GO" id="GO:0043814">
    <property type="term" value="F:phospholactate guanylyltransferase activity"/>
    <property type="evidence" value="ECO:0007669"/>
    <property type="project" value="UniProtKB-EC"/>
</dbReference>
<keyword evidence="3 5" id="KW-0547">Nucleotide-binding</keyword>
<dbReference type="EC" id="2.7.7.105" evidence="5"/>
<evidence type="ECO:0000256" key="5">
    <source>
        <dbReference type="HAMAP-Rule" id="MF_02114"/>
    </source>
</evidence>
<sequence>MECVDLVVPVKPLHAAKTRLRGAADHGVGDPGAHAALALALAHDTVAAVLASRAVRRLLVISSDPVVAAEFAAVGVEVAPDVAGGLNDALRHGVSLLRATDPDAPVGALQADLPALRPSELDEALHDAAALFATGARRAFCPDAQGTGTTLLLAASFVALDPLFGAGSAARHRESGAVALAGAGPGLRQDVDTGDDLCAAAELGLGLHTRAVLAPTGRC</sequence>
<dbReference type="InterPro" id="IPR002835">
    <property type="entry name" value="CofC"/>
</dbReference>
<gene>
    <name evidence="6" type="primary">cofC</name>
    <name evidence="5" type="synonym">fbiD</name>
    <name evidence="6" type="ORF">RM445_17105</name>
</gene>
<comment type="catalytic activity">
    <reaction evidence="5">
        <text>phosphoenolpyruvate + GTP + H(+) = enolpyruvoyl-2-diphospho-5'-guanosine + diphosphate</text>
        <dbReference type="Rhea" id="RHEA:30519"/>
        <dbReference type="ChEBI" id="CHEBI:15378"/>
        <dbReference type="ChEBI" id="CHEBI:33019"/>
        <dbReference type="ChEBI" id="CHEBI:37565"/>
        <dbReference type="ChEBI" id="CHEBI:58702"/>
        <dbReference type="ChEBI" id="CHEBI:143701"/>
        <dbReference type="EC" id="2.7.7.105"/>
    </reaction>
</comment>
<dbReference type="Proteomes" id="UP001183202">
    <property type="component" value="Unassembled WGS sequence"/>
</dbReference>
<keyword evidence="1 5" id="KW-0808">Transferase</keyword>
<keyword evidence="2 5" id="KW-0548">Nucleotidyltransferase</keyword>
<reference evidence="7" key="1">
    <citation type="submission" date="2023-07" db="EMBL/GenBank/DDBJ databases">
        <title>30 novel species of actinomycetes from the DSMZ collection.</title>
        <authorList>
            <person name="Nouioui I."/>
        </authorList>
    </citation>
    <scope>NUCLEOTIDE SEQUENCE [LARGE SCALE GENOMIC DNA]</scope>
    <source>
        <strain evidence="7">DSM 45834</strain>
    </source>
</reference>
<feature type="binding site" evidence="5">
    <location>
        <position position="149"/>
    </location>
    <ligand>
        <name>phosphoenolpyruvate</name>
        <dbReference type="ChEBI" id="CHEBI:58702"/>
    </ligand>
</feature>
<dbReference type="InterPro" id="IPR029044">
    <property type="entry name" value="Nucleotide-diphossugar_trans"/>
</dbReference>
<proteinExistence type="inferred from homology"/>
<evidence type="ECO:0000313" key="7">
    <source>
        <dbReference type="Proteomes" id="UP001183202"/>
    </source>
</evidence>
<comment type="function">
    <text evidence="5">Guanylyltransferase that catalyzes the activation of phosphoenolpyruvate (PEP) as enolpyruvoyl-2-diphospho-5'-guanosine, via the condensation of PEP with GTP. It is involved in the biosynthesis of coenzyme F420, a hydride carrier cofactor.</text>
</comment>
<dbReference type="EMBL" id="JAVREJ010000011">
    <property type="protein sequence ID" value="MDT0351249.1"/>
    <property type="molecule type" value="Genomic_DNA"/>
</dbReference>
<feature type="binding site" evidence="5">
    <location>
        <position position="165"/>
    </location>
    <ligand>
        <name>phosphoenolpyruvate</name>
        <dbReference type="ChEBI" id="CHEBI:58702"/>
    </ligand>
</feature>
<comment type="caution">
    <text evidence="6">The sequence shown here is derived from an EMBL/GenBank/DDBJ whole genome shotgun (WGS) entry which is preliminary data.</text>
</comment>
<keyword evidence="7" id="KW-1185">Reference proteome</keyword>
<comment type="pathway">
    <text evidence="5">Cofactor biosynthesis; coenzyme F420 biosynthesis.</text>
</comment>
<evidence type="ECO:0000256" key="4">
    <source>
        <dbReference type="ARBA" id="ARBA00023134"/>
    </source>
</evidence>
<dbReference type="NCBIfam" id="TIGR03552">
    <property type="entry name" value="F420_cofC"/>
    <property type="match status" value="1"/>
</dbReference>